<dbReference type="VEuPathDB" id="FungiDB:SAPIO_CDS8967"/>
<dbReference type="GeneID" id="27728039"/>
<organism evidence="9 10">
    <name type="scientific">Pseudallescheria apiosperma</name>
    <name type="common">Scedosporium apiospermum</name>
    <dbReference type="NCBI Taxonomy" id="563466"/>
    <lineage>
        <taxon>Eukaryota</taxon>
        <taxon>Fungi</taxon>
        <taxon>Dikarya</taxon>
        <taxon>Ascomycota</taxon>
        <taxon>Pezizomycotina</taxon>
        <taxon>Sordariomycetes</taxon>
        <taxon>Hypocreomycetidae</taxon>
        <taxon>Microascales</taxon>
        <taxon>Microascaceae</taxon>
        <taxon>Scedosporium</taxon>
    </lineage>
</organism>
<keyword evidence="10" id="KW-1185">Reference proteome</keyword>
<dbReference type="InterPro" id="IPR036851">
    <property type="entry name" value="Chloroperoxidase-like_sf"/>
</dbReference>
<dbReference type="InterPro" id="IPR000028">
    <property type="entry name" value="Chloroperoxidase"/>
</dbReference>
<comment type="similarity">
    <text evidence="7">Belongs to the chloroperoxidase family.</text>
</comment>
<dbReference type="Pfam" id="PF01328">
    <property type="entry name" value="Peroxidase_2"/>
    <property type="match status" value="1"/>
</dbReference>
<dbReference type="GO" id="GO:0016691">
    <property type="term" value="F:chloride peroxidase activity"/>
    <property type="evidence" value="ECO:0007669"/>
    <property type="project" value="UniProtKB-EC"/>
</dbReference>
<dbReference type="OMA" id="YFFQNER"/>
<evidence type="ECO:0000256" key="5">
    <source>
        <dbReference type="ARBA" id="ARBA00023002"/>
    </source>
</evidence>
<evidence type="ECO:0000313" key="9">
    <source>
        <dbReference type="EMBL" id="KEZ39987.1"/>
    </source>
</evidence>
<evidence type="ECO:0000256" key="3">
    <source>
        <dbReference type="ARBA" id="ARBA00022617"/>
    </source>
</evidence>
<keyword evidence="5 9" id="KW-0560">Oxidoreductase</keyword>
<dbReference type="OrthoDB" id="407298at2759"/>
<dbReference type="SUPFAM" id="SSF47571">
    <property type="entry name" value="Cloroperoxidase"/>
    <property type="match status" value="1"/>
</dbReference>
<dbReference type="EC" id="1.11.1.10" evidence="9"/>
<comment type="cofactor">
    <cofactor evidence="1">
        <name>heme b</name>
        <dbReference type="ChEBI" id="CHEBI:60344"/>
    </cofactor>
</comment>
<dbReference type="HOGENOM" id="CLU_050230_0_0_1"/>
<reference evidence="9 10" key="1">
    <citation type="journal article" date="2014" name="Genome Announc.">
        <title>Draft genome sequence of the pathogenic fungus Scedosporium apiospermum.</title>
        <authorList>
            <person name="Vandeputte P."/>
            <person name="Ghamrawi S."/>
            <person name="Rechenmann M."/>
            <person name="Iltis A."/>
            <person name="Giraud S."/>
            <person name="Fleury M."/>
            <person name="Thornton C."/>
            <person name="Delhaes L."/>
            <person name="Meyer W."/>
            <person name="Papon N."/>
            <person name="Bouchara J.P."/>
        </authorList>
    </citation>
    <scope>NUCLEOTIDE SEQUENCE [LARGE SCALE GENOMIC DNA]</scope>
    <source>
        <strain evidence="9 10">IHEM 14462</strain>
    </source>
</reference>
<feature type="domain" description="Heme haloperoxidase family profile" evidence="8">
    <location>
        <begin position="25"/>
        <end position="219"/>
    </location>
</feature>
<protein>
    <submittedName>
        <fullName evidence="9">Chloride peroxidase</fullName>
        <ecNumber evidence="9">1.11.1.10</ecNumber>
    </submittedName>
</protein>
<dbReference type="EMBL" id="JOWA01000132">
    <property type="protein sequence ID" value="KEZ39987.1"/>
    <property type="molecule type" value="Genomic_DNA"/>
</dbReference>
<evidence type="ECO:0000256" key="4">
    <source>
        <dbReference type="ARBA" id="ARBA00022723"/>
    </source>
</evidence>
<comment type="caution">
    <text evidence="9">The sequence shown here is derived from an EMBL/GenBank/DDBJ whole genome shotgun (WGS) entry which is preliminary data.</text>
</comment>
<sequence length="246" mass="27251">MKSAIIFTTFTAALGFRIPQNTLGSASQWEAPGENDFRGPCPMMNTLANHKFLPHDGKNLTKEVVVAGLAAALNFDPALGSLMFDMAVIANPQPNATFFTLRSDAFFGNNHIFNQTIFDQARAYWTEPIIDAQQLANSKLARQIESRAYNPEYTFTAMTEEFSLGEVAAPIIAFGDMDAGTVNRTLVEYFFENERFPTELGWSRRDDVVTQEGVQKVAGMIREATSLITASDRGLRVRDSHFGASF</sequence>
<dbReference type="PANTHER" id="PTHR33577:SF7">
    <property type="entry name" value="HEME HALOPEROXIDASE FAMILY PROFILE DOMAIN-CONTAINING PROTEIN"/>
    <property type="match status" value="1"/>
</dbReference>
<dbReference type="KEGG" id="sapo:SAPIO_CDS8967"/>
<dbReference type="RefSeq" id="XP_016639786.1">
    <property type="nucleotide sequence ID" value="XM_016790483.1"/>
</dbReference>
<dbReference type="AlphaFoldDB" id="A0A084FY25"/>
<dbReference type="PANTHER" id="PTHR33577">
    <property type="entry name" value="STERIGMATOCYSTIN BIOSYNTHESIS PEROXIDASE STCC-RELATED"/>
    <property type="match status" value="1"/>
</dbReference>
<accession>A0A084FY25</accession>
<gene>
    <name evidence="9" type="ORF">SAPIO_CDS8967</name>
</gene>
<evidence type="ECO:0000256" key="7">
    <source>
        <dbReference type="ARBA" id="ARBA00025795"/>
    </source>
</evidence>
<dbReference type="PROSITE" id="PS51405">
    <property type="entry name" value="HEME_HALOPEROXIDASE"/>
    <property type="match status" value="1"/>
</dbReference>
<dbReference type="GO" id="GO:0046872">
    <property type="term" value="F:metal ion binding"/>
    <property type="evidence" value="ECO:0007669"/>
    <property type="project" value="UniProtKB-KW"/>
</dbReference>
<keyword evidence="2 9" id="KW-0575">Peroxidase</keyword>
<evidence type="ECO:0000256" key="1">
    <source>
        <dbReference type="ARBA" id="ARBA00001970"/>
    </source>
</evidence>
<dbReference type="Proteomes" id="UP000028545">
    <property type="component" value="Unassembled WGS sequence"/>
</dbReference>
<keyword evidence="3" id="KW-0349">Heme</keyword>
<dbReference type="Gene3D" id="1.10.489.10">
    <property type="entry name" value="Chloroperoxidase-like"/>
    <property type="match status" value="2"/>
</dbReference>
<evidence type="ECO:0000256" key="2">
    <source>
        <dbReference type="ARBA" id="ARBA00022559"/>
    </source>
</evidence>
<name>A0A084FY25_PSEDA</name>
<keyword evidence="6" id="KW-0408">Iron</keyword>
<proteinExistence type="inferred from homology"/>
<evidence type="ECO:0000313" key="10">
    <source>
        <dbReference type="Proteomes" id="UP000028545"/>
    </source>
</evidence>
<evidence type="ECO:0000259" key="8">
    <source>
        <dbReference type="PROSITE" id="PS51405"/>
    </source>
</evidence>
<keyword evidence="4" id="KW-0479">Metal-binding</keyword>
<evidence type="ECO:0000256" key="6">
    <source>
        <dbReference type="ARBA" id="ARBA00023004"/>
    </source>
</evidence>